<dbReference type="InterPro" id="IPR006164">
    <property type="entry name" value="DNA_bd_Ku70/Ku80"/>
</dbReference>
<evidence type="ECO:0000256" key="13">
    <source>
        <dbReference type="ARBA" id="ARBA00023125"/>
    </source>
</evidence>
<dbReference type="OMA" id="WAMQYVW"/>
<comment type="similarity">
    <text evidence="3 17">Belongs to the ku80 family.</text>
</comment>
<dbReference type="PANTHER" id="PTHR12604">
    <property type="entry name" value="KU AUTOANTIGEN DNA HELICASE"/>
    <property type="match status" value="1"/>
</dbReference>
<dbReference type="GO" id="GO:0003684">
    <property type="term" value="F:damaged DNA binding"/>
    <property type="evidence" value="ECO:0007669"/>
    <property type="project" value="InterPro"/>
</dbReference>
<keyword evidence="9 17" id="KW-0378">Hydrolase</keyword>
<evidence type="ECO:0000256" key="5">
    <source>
        <dbReference type="ARBA" id="ARBA00021792"/>
    </source>
</evidence>
<dbReference type="CDD" id="cd00873">
    <property type="entry name" value="KU80"/>
    <property type="match status" value="1"/>
</dbReference>
<dbReference type="GO" id="GO:0003678">
    <property type="term" value="F:DNA helicase activity"/>
    <property type="evidence" value="ECO:0007669"/>
    <property type="project" value="UniProtKB-EC"/>
</dbReference>
<keyword evidence="10 17" id="KW-0347">Helicase</keyword>
<dbReference type="GO" id="GO:0016887">
    <property type="term" value="F:ATP hydrolysis activity"/>
    <property type="evidence" value="ECO:0007669"/>
    <property type="project" value="RHEA"/>
</dbReference>
<evidence type="ECO:0000256" key="12">
    <source>
        <dbReference type="ARBA" id="ARBA00022895"/>
    </source>
</evidence>
<dbReference type="InterPro" id="IPR016194">
    <property type="entry name" value="SPOC-like_C_dom_sf"/>
</dbReference>
<dbReference type="GO" id="GO:0000723">
    <property type="term" value="P:telomere maintenance"/>
    <property type="evidence" value="ECO:0007669"/>
    <property type="project" value="InterPro"/>
</dbReference>
<feature type="region of interest" description="Disordered" evidence="18">
    <location>
        <begin position="591"/>
        <end position="620"/>
    </location>
</feature>
<dbReference type="Gene3D" id="2.40.290.10">
    <property type="match status" value="1"/>
</dbReference>
<organism evidence="20 21">
    <name type="scientific">Yarrowia lipolytica</name>
    <name type="common">Candida lipolytica</name>
    <dbReference type="NCBI Taxonomy" id="4952"/>
    <lineage>
        <taxon>Eukaryota</taxon>
        <taxon>Fungi</taxon>
        <taxon>Dikarya</taxon>
        <taxon>Ascomycota</taxon>
        <taxon>Saccharomycotina</taxon>
        <taxon>Dipodascomycetes</taxon>
        <taxon>Dipodascales</taxon>
        <taxon>Dipodascales incertae sedis</taxon>
        <taxon>Yarrowia</taxon>
    </lineage>
</organism>
<dbReference type="SUPFAM" id="SSF100939">
    <property type="entry name" value="SPOC domain-like"/>
    <property type="match status" value="1"/>
</dbReference>
<dbReference type="GO" id="GO:0006303">
    <property type="term" value="P:double-strand break repair via nonhomologous end joining"/>
    <property type="evidence" value="ECO:0007669"/>
    <property type="project" value="InterPro"/>
</dbReference>
<keyword evidence="15 17" id="KW-0234">DNA repair</keyword>
<keyword evidence="14 17" id="KW-0233">DNA recombination</keyword>
<evidence type="ECO:0000256" key="9">
    <source>
        <dbReference type="ARBA" id="ARBA00022801"/>
    </source>
</evidence>
<dbReference type="FunFam" id="3.40.50.410:FF:000073">
    <property type="entry name" value="ATP-dependent DNA helicase II subunit 2"/>
    <property type="match status" value="1"/>
</dbReference>
<evidence type="ECO:0000256" key="8">
    <source>
        <dbReference type="ARBA" id="ARBA00022763"/>
    </source>
</evidence>
<dbReference type="AlphaFoldDB" id="A0A371CFN3"/>
<evidence type="ECO:0000256" key="4">
    <source>
        <dbReference type="ARBA" id="ARBA00012551"/>
    </source>
</evidence>
<dbReference type="SUPFAM" id="SSF53300">
    <property type="entry name" value="vWA-like"/>
    <property type="match status" value="1"/>
</dbReference>
<dbReference type="InterPro" id="IPR036465">
    <property type="entry name" value="vWFA_dom_sf"/>
</dbReference>
<keyword evidence="16 17" id="KW-0539">Nucleus</keyword>
<comment type="catalytic activity">
    <reaction evidence="17">
        <text>ATP + H2O = ADP + phosphate + H(+)</text>
        <dbReference type="Rhea" id="RHEA:13065"/>
        <dbReference type="ChEBI" id="CHEBI:15377"/>
        <dbReference type="ChEBI" id="CHEBI:15378"/>
        <dbReference type="ChEBI" id="CHEBI:30616"/>
        <dbReference type="ChEBI" id="CHEBI:43474"/>
        <dbReference type="ChEBI" id="CHEBI:456216"/>
        <dbReference type="EC" id="3.6.4.12"/>
    </reaction>
</comment>
<evidence type="ECO:0000256" key="15">
    <source>
        <dbReference type="ARBA" id="ARBA00023204"/>
    </source>
</evidence>
<dbReference type="Pfam" id="PF02735">
    <property type="entry name" value="Ku"/>
    <property type="match status" value="1"/>
</dbReference>
<dbReference type="EMBL" id="KZ858947">
    <property type="protein sequence ID" value="RDW29101.1"/>
    <property type="molecule type" value="Genomic_DNA"/>
</dbReference>
<dbReference type="SMART" id="SM00559">
    <property type="entry name" value="Ku78"/>
    <property type="match status" value="1"/>
</dbReference>
<name>A0A371CFN3_YARLL</name>
<dbReference type="Gene3D" id="3.40.50.410">
    <property type="entry name" value="von Willebrand factor, type A domain"/>
    <property type="match status" value="1"/>
</dbReference>
<comment type="subcellular location">
    <subcellularLocation>
        <location evidence="2">Chromosome</location>
        <location evidence="2">Telomere</location>
    </subcellularLocation>
    <subcellularLocation>
        <location evidence="1 17">Nucleus</location>
    </subcellularLocation>
</comment>
<dbReference type="SMR" id="A0A371CFN3"/>
<dbReference type="Proteomes" id="UP000256601">
    <property type="component" value="Unassembled WGS sequence"/>
</dbReference>
<keyword evidence="6" id="KW-0158">Chromosome</keyword>
<dbReference type="GO" id="GO:0000781">
    <property type="term" value="C:chromosome, telomeric region"/>
    <property type="evidence" value="ECO:0007669"/>
    <property type="project" value="UniProtKB-SubCell"/>
</dbReference>
<keyword evidence="12" id="KW-0779">Telomere</keyword>
<keyword evidence="7 17" id="KW-0547">Nucleotide-binding</keyword>
<keyword evidence="11 17" id="KW-0067">ATP-binding</keyword>
<dbReference type="InterPro" id="IPR024193">
    <property type="entry name" value="Ku80"/>
</dbReference>
<sequence>MASKEATVYVVDLHESMGREMARGHDSKEVTDLNWGLQYIYSEISNKILSGRKTDVVGLVGVHTDTTQNMFEEESGFEHIDIITPIQQFNLDTLLEAKKQLVPNSDNKGDLISGIVVAVQMIKLYTKALKYIRNIVVLTNGQGNMNLGDSGGIIKQLNENRIILKVMGVDFDDEEVDYFEEDKPEHKRENELKLKEFVDRCEDSVFATYKEARDSLDIPKVKAVNPVRAFQGNLVLSDPEQQPPQRVMSIGVEVFPCTRRATAMTASSYAMSKIEPATISTPSQNNLQAVKWDRQYYVNDESGIGGKKELDRDTLENGYRYGSEIVYITKEEEEAIMFPTSASLQVIGFVNKKSVPPYMLMGHTDYIIGQRGNNRDAVAISAFARALFETDNFGLARYVNKDGKDPQIVVLMPYIRAELEGLVFCQLPFAEDERKFILPSLTSLETRSGNKTVTTHSRLLPTKEMLDAMDDYVDAMDLSKLKGEDDEPWLTMEECFNPSIHHIRNVVKECAVSQDYGKIPEPLPILTRFSQPAEELTEEAKPQLELLKHLFDIKEQFREAKKRKTEVTVGQTGLDLDALLEGELEVKLESSQTLSSNVKSEPGRQTASQSSQNSQQLSLDPENICPDFIRTLNKIDTKATSDEEFRSGATNLYKQTITLLEEKLESSKGNDAYNEIIGVLQTMREQADEMEIPDVFTAAKGQFVSKLERGDLGGQKNVLVAQINSI</sequence>
<dbReference type="GO" id="GO:0043564">
    <property type="term" value="C:Ku70:Ku80 complex"/>
    <property type="evidence" value="ECO:0007669"/>
    <property type="project" value="InterPro"/>
</dbReference>
<keyword evidence="13 17" id="KW-0238">DNA-binding</keyword>
<evidence type="ECO:0000256" key="2">
    <source>
        <dbReference type="ARBA" id="ARBA00004574"/>
    </source>
</evidence>
<evidence type="ECO:0000256" key="14">
    <source>
        <dbReference type="ARBA" id="ARBA00023172"/>
    </source>
</evidence>
<feature type="domain" description="Ku" evidence="19">
    <location>
        <begin position="307"/>
        <end position="444"/>
    </location>
</feature>
<dbReference type="FunFam" id="1.10.1600.10:FF:000008">
    <property type="entry name" value="ATP-dependent DNA helicase II subunit 2"/>
    <property type="match status" value="1"/>
</dbReference>
<dbReference type="Gene3D" id="1.10.1600.10">
    <property type="match status" value="1"/>
</dbReference>
<comment type="function">
    <text evidence="17">Single-stranded DNA-dependent ATP-dependent helicase.</text>
</comment>
<dbReference type="VEuPathDB" id="FungiDB:YALI0_E02068g"/>
<evidence type="ECO:0000256" key="3">
    <source>
        <dbReference type="ARBA" id="ARBA00007726"/>
    </source>
</evidence>
<dbReference type="GO" id="GO:0005524">
    <property type="term" value="F:ATP binding"/>
    <property type="evidence" value="ECO:0007669"/>
    <property type="project" value="UniProtKB-UniRule"/>
</dbReference>
<accession>A0A371CFN3</accession>
<dbReference type="VEuPathDB" id="FungiDB:YALI1_E02574g"/>
<dbReference type="GO" id="GO:0006310">
    <property type="term" value="P:DNA recombination"/>
    <property type="evidence" value="ECO:0007669"/>
    <property type="project" value="UniProtKB-KW"/>
</dbReference>
<evidence type="ECO:0000256" key="16">
    <source>
        <dbReference type="ARBA" id="ARBA00023242"/>
    </source>
</evidence>
<evidence type="ECO:0000256" key="10">
    <source>
        <dbReference type="ARBA" id="ARBA00022806"/>
    </source>
</evidence>
<protein>
    <recommendedName>
        <fullName evidence="5 17">ATP-dependent DNA helicase II subunit 2</fullName>
        <ecNumber evidence="4 17">3.6.4.12</ecNumber>
    </recommendedName>
</protein>
<evidence type="ECO:0000256" key="7">
    <source>
        <dbReference type="ARBA" id="ARBA00022741"/>
    </source>
</evidence>
<evidence type="ECO:0000313" key="21">
    <source>
        <dbReference type="Proteomes" id="UP000256601"/>
    </source>
</evidence>
<dbReference type="PANTHER" id="PTHR12604:SF4">
    <property type="entry name" value="X-RAY REPAIR CROSS-COMPLEMENTING PROTEIN 5"/>
    <property type="match status" value="1"/>
</dbReference>
<evidence type="ECO:0000256" key="18">
    <source>
        <dbReference type="SAM" id="MobiDB-lite"/>
    </source>
</evidence>
<proteinExistence type="inferred from homology"/>
<dbReference type="PIRSF" id="PIRSF016570">
    <property type="entry name" value="Ku80"/>
    <property type="match status" value="1"/>
</dbReference>
<feature type="compositionally biased region" description="Low complexity" evidence="18">
    <location>
        <begin position="605"/>
        <end position="618"/>
    </location>
</feature>
<evidence type="ECO:0000259" key="19">
    <source>
        <dbReference type="SMART" id="SM00559"/>
    </source>
</evidence>
<reference evidence="20 21" key="1">
    <citation type="submission" date="2018-07" db="EMBL/GenBank/DDBJ databases">
        <title>Draft Genome Assemblies for Five Robust Yarrowia lipolytica Strains Exhibiting High Lipid Production and Pentose Sugar Utilization and Sugar Alcohol Secretion from Undetoxified Lignocellulosic Biomass Hydrolysates.</title>
        <authorList>
            <consortium name="DOE Joint Genome Institute"/>
            <person name="Walker C."/>
            <person name="Ryu S."/>
            <person name="Na H."/>
            <person name="Zane M."/>
            <person name="LaButti K."/>
            <person name="Lipzen A."/>
            <person name="Haridas S."/>
            <person name="Barry K."/>
            <person name="Grigoriev I.V."/>
            <person name="Quarterman J."/>
            <person name="Slininger P."/>
            <person name="Dien B."/>
            <person name="Trinh C.T."/>
        </authorList>
    </citation>
    <scope>NUCLEOTIDE SEQUENCE [LARGE SCALE GENOMIC DNA]</scope>
    <source>
        <strain evidence="20 21">YB392</strain>
    </source>
</reference>
<dbReference type="GO" id="GO:0003690">
    <property type="term" value="F:double-stranded DNA binding"/>
    <property type="evidence" value="ECO:0007669"/>
    <property type="project" value="TreeGrafter"/>
</dbReference>
<evidence type="ECO:0000256" key="6">
    <source>
        <dbReference type="ARBA" id="ARBA00022454"/>
    </source>
</evidence>
<keyword evidence="8 17" id="KW-0227">DNA damage</keyword>
<evidence type="ECO:0000256" key="11">
    <source>
        <dbReference type="ARBA" id="ARBA00022840"/>
    </source>
</evidence>
<evidence type="ECO:0000313" key="20">
    <source>
        <dbReference type="EMBL" id="RDW29101.1"/>
    </source>
</evidence>
<evidence type="ECO:0000256" key="17">
    <source>
        <dbReference type="PIRNR" id="PIRNR016570"/>
    </source>
</evidence>
<dbReference type="GO" id="GO:0042162">
    <property type="term" value="F:telomeric DNA binding"/>
    <property type="evidence" value="ECO:0007669"/>
    <property type="project" value="InterPro"/>
</dbReference>
<dbReference type="EC" id="3.6.4.12" evidence="4 17"/>
<evidence type="ECO:0000256" key="1">
    <source>
        <dbReference type="ARBA" id="ARBA00004123"/>
    </source>
</evidence>
<gene>
    <name evidence="20" type="ORF">B0I71DRAFT_144015</name>
</gene>